<keyword evidence="3" id="KW-1185">Reference proteome</keyword>
<dbReference type="AlphaFoldDB" id="A0A9Q0YYM4"/>
<evidence type="ECO:0000256" key="1">
    <source>
        <dbReference type="SAM" id="Phobius"/>
    </source>
</evidence>
<feature type="transmembrane region" description="Helical" evidence="1">
    <location>
        <begin position="15"/>
        <end position="36"/>
    </location>
</feature>
<organism evidence="2 3">
    <name type="scientific">Salix viminalis</name>
    <name type="common">Common osier</name>
    <name type="synonym">Basket willow</name>
    <dbReference type="NCBI Taxonomy" id="40686"/>
    <lineage>
        <taxon>Eukaryota</taxon>
        <taxon>Viridiplantae</taxon>
        <taxon>Streptophyta</taxon>
        <taxon>Embryophyta</taxon>
        <taxon>Tracheophyta</taxon>
        <taxon>Spermatophyta</taxon>
        <taxon>Magnoliopsida</taxon>
        <taxon>eudicotyledons</taxon>
        <taxon>Gunneridae</taxon>
        <taxon>Pentapetalae</taxon>
        <taxon>rosids</taxon>
        <taxon>fabids</taxon>
        <taxon>Malpighiales</taxon>
        <taxon>Salicaceae</taxon>
        <taxon>Saliceae</taxon>
        <taxon>Salix</taxon>
    </lineage>
</organism>
<reference evidence="2" key="2">
    <citation type="journal article" date="2023" name="Int. J. Mol. Sci.">
        <title>De Novo Assembly and Annotation of 11 Diverse Shrub Willow (Salix) Genomes Reveals Novel Gene Organization in Sex-Linked Regions.</title>
        <authorList>
            <person name="Hyden B."/>
            <person name="Feng K."/>
            <person name="Yates T.B."/>
            <person name="Jawdy S."/>
            <person name="Cereghino C."/>
            <person name="Smart L.B."/>
            <person name="Muchero W."/>
        </authorList>
    </citation>
    <scope>NUCLEOTIDE SEQUENCE [LARGE SCALE GENOMIC DNA]</scope>
    <source>
        <tissue evidence="2">Shoot tip</tissue>
    </source>
</reference>
<keyword evidence="1" id="KW-1133">Transmembrane helix</keyword>
<sequence length="149" mass="16745">MVKEIGRQVATDKCIMGLLFLIVIGVIAIIIVKTILFGEGRYLSRMSSFEIEPPANKLSFGWPSHILKSHFEIADNILSAINDGICIFYSGLKHAHEQLSSQDYRIHLVERTQCVFQRSSRPSIAKSPESNPLNSFIRKMPAQISLVTE</sequence>
<evidence type="ECO:0000313" key="2">
    <source>
        <dbReference type="EMBL" id="KAJ6714900.1"/>
    </source>
</evidence>
<reference evidence="2" key="1">
    <citation type="submission" date="2022-11" db="EMBL/GenBank/DDBJ databases">
        <authorList>
            <person name="Hyden B.L."/>
            <person name="Feng K."/>
            <person name="Yates T."/>
            <person name="Jawdy S."/>
            <person name="Smart L.B."/>
            <person name="Muchero W."/>
        </authorList>
    </citation>
    <scope>NUCLEOTIDE SEQUENCE</scope>
    <source>
        <tissue evidence="2">Shoot tip</tissue>
    </source>
</reference>
<name>A0A9Q0YYM4_SALVM</name>
<gene>
    <name evidence="2" type="ORF">OIU85_026408</name>
</gene>
<protein>
    <submittedName>
        <fullName evidence="2">PLANT SNARE 11</fullName>
    </submittedName>
</protein>
<dbReference type="Proteomes" id="UP001151529">
    <property type="component" value="Chromosome 1"/>
</dbReference>
<keyword evidence="1" id="KW-0812">Transmembrane</keyword>
<accession>A0A9Q0YYM4</accession>
<proteinExistence type="predicted"/>
<evidence type="ECO:0000313" key="3">
    <source>
        <dbReference type="Proteomes" id="UP001151529"/>
    </source>
</evidence>
<comment type="caution">
    <text evidence="2">The sequence shown here is derived from an EMBL/GenBank/DDBJ whole genome shotgun (WGS) entry which is preliminary data.</text>
</comment>
<dbReference type="EMBL" id="JAPFFL010000007">
    <property type="protein sequence ID" value="KAJ6714900.1"/>
    <property type="molecule type" value="Genomic_DNA"/>
</dbReference>
<keyword evidence="1" id="KW-0472">Membrane</keyword>